<dbReference type="PANTHER" id="PTHR43712">
    <property type="entry name" value="PUTATIVE (AFU_ORTHOLOGUE AFUA_4G14580)-RELATED"/>
    <property type="match status" value="1"/>
</dbReference>
<dbReference type="PANTHER" id="PTHR43712:SF2">
    <property type="entry name" value="O-METHYLTRANSFERASE CICE"/>
    <property type="match status" value="1"/>
</dbReference>
<dbReference type="Pfam" id="PF08100">
    <property type="entry name" value="Dimerisation"/>
    <property type="match status" value="1"/>
</dbReference>
<dbReference type="GO" id="GO:0046983">
    <property type="term" value="F:protein dimerization activity"/>
    <property type="evidence" value="ECO:0007669"/>
    <property type="project" value="InterPro"/>
</dbReference>
<dbReference type="InterPro" id="IPR029063">
    <property type="entry name" value="SAM-dependent_MTases_sf"/>
</dbReference>
<evidence type="ECO:0000256" key="3">
    <source>
        <dbReference type="ARBA" id="ARBA00022691"/>
    </source>
</evidence>
<evidence type="ECO:0000313" key="8">
    <source>
        <dbReference type="Proteomes" id="UP000277671"/>
    </source>
</evidence>
<dbReference type="InterPro" id="IPR001077">
    <property type="entry name" value="COMT_C"/>
</dbReference>
<comment type="caution">
    <text evidence="7">The sequence shown here is derived from an EMBL/GenBank/DDBJ whole genome shotgun (WGS) entry which is preliminary data.</text>
</comment>
<keyword evidence="8" id="KW-1185">Reference proteome</keyword>
<organism evidence="7 8">
    <name type="scientific">Micromonospora pisi</name>
    <dbReference type="NCBI Taxonomy" id="589240"/>
    <lineage>
        <taxon>Bacteria</taxon>
        <taxon>Bacillati</taxon>
        <taxon>Actinomycetota</taxon>
        <taxon>Actinomycetes</taxon>
        <taxon>Micromonosporales</taxon>
        <taxon>Micromonosporaceae</taxon>
        <taxon>Micromonospora</taxon>
    </lineage>
</organism>
<feature type="domain" description="O-methyltransferase dimerisation" evidence="6">
    <location>
        <begin position="17"/>
        <end position="92"/>
    </location>
</feature>
<dbReference type="InterPro" id="IPR012967">
    <property type="entry name" value="COMT_dimerisation"/>
</dbReference>
<evidence type="ECO:0000256" key="2">
    <source>
        <dbReference type="ARBA" id="ARBA00022679"/>
    </source>
</evidence>
<dbReference type="InterPro" id="IPR036388">
    <property type="entry name" value="WH-like_DNA-bd_sf"/>
</dbReference>
<dbReference type="EMBL" id="RBKT01000001">
    <property type="protein sequence ID" value="RKR91917.1"/>
    <property type="molecule type" value="Genomic_DNA"/>
</dbReference>
<keyword evidence="3" id="KW-0949">S-adenosyl-L-methionine</keyword>
<dbReference type="SUPFAM" id="SSF53335">
    <property type="entry name" value="S-adenosyl-L-methionine-dependent methyltransferases"/>
    <property type="match status" value="1"/>
</dbReference>
<evidence type="ECO:0000313" key="7">
    <source>
        <dbReference type="EMBL" id="RKR91917.1"/>
    </source>
</evidence>
<dbReference type="GO" id="GO:0008171">
    <property type="term" value="F:O-methyltransferase activity"/>
    <property type="evidence" value="ECO:0007669"/>
    <property type="project" value="InterPro"/>
</dbReference>
<dbReference type="Proteomes" id="UP000277671">
    <property type="component" value="Unassembled WGS sequence"/>
</dbReference>
<dbReference type="PROSITE" id="PS51683">
    <property type="entry name" value="SAM_OMT_II"/>
    <property type="match status" value="1"/>
</dbReference>
<dbReference type="PIRSF" id="PIRSF005739">
    <property type="entry name" value="O-mtase"/>
    <property type="match status" value="1"/>
</dbReference>
<dbReference type="InterPro" id="IPR036390">
    <property type="entry name" value="WH_DNA-bd_sf"/>
</dbReference>
<proteinExistence type="predicted"/>
<dbReference type="RefSeq" id="WP_170208752.1">
    <property type="nucleotide sequence ID" value="NZ_RBKT01000001.1"/>
</dbReference>
<dbReference type="GO" id="GO:0032259">
    <property type="term" value="P:methylation"/>
    <property type="evidence" value="ECO:0007669"/>
    <property type="project" value="UniProtKB-KW"/>
</dbReference>
<evidence type="ECO:0000256" key="1">
    <source>
        <dbReference type="ARBA" id="ARBA00022603"/>
    </source>
</evidence>
<feature type="active site" description="Proton acceptor" evidence="4">
    <location>
        <position position="250"/>
    </location>
</feature>
<accession>A0A495JSE8</accession>
<evidence type="ECO:0000259" key="5">
    <source>
        <dbReference type="Pfam" id="PF00891"/>
    </source>
</evidence>
<dbReference type="InterPro" id="IPR016461">
    <property type="entry name" value="COMT-like"/>
</dbReference>
<dbReference type="CDD" id="cd02440">
    <property type="entry name" value="AdoMet_MTases"/>
    <property type="match status" value="1"/>
</dbReference>
<evidence type="ECO:0000256" key="4">
    <source>
        <dbReference type="PIRSR" id="PIRSR005739-1"/>
    </source>
</evidence>
<dbReference type="SUPFAM" id="SSF46785">
    <property type="entry name" value="Winged helix' DNA-binding domain"/>
    <property type="match status" value="1"/>
</dbReference>
<dbReference type="Gene3D" id="1.10.10.10">
    <property type="entry name" value="Winged helix-like DNA-binding domain superfamily/Winged helix DNA-binding domain"/>
    <property type="match status" value="1"/>
</dbReference>
<dbReference type="Gene3D" id="3.40.50.150">
    <property type="entry name" value="Vaccinia Virus protein VP39"/>
    <property type="match status" value="1"/>
</dbReference>
<evidence type="ECO:0000259" key="6">
    <source>
        <dbReference type="Pfam" id="PF08100"/>
    </source>
</evidence>
<reference evidence="7 8" key="1">
    <citation type="submission" date="2018-10" db="EMBL/GenBank/DDBJ databases">
        <title>Sequencing the genomes of 1000 actinobacteria strains.</title>
        <authorList>
            <person name="Klenk H.-P."/>
        </authorList>
    </citation>
    <scope>NUCLEOTIDE SEQUENCE [LARGE SCALE GENOMIC DNA]</scope>
    <source>
        <strain evidence="7 8">DSM 45175</strain>
    </source>
</reference>
<gene>
    <name evidence="7" type="ORF">BDK92_6348</name>
</gene>
<feature type="domain" description="O-methyltransferase C-terminal" evidence="5">
    <location>
        <begin position="114"/>
        <end position="326"/>
    </location>
</feature>
<name>A0A495JSE8_9ACTN</name>
<protein>
    <submittedName>
        <fullName evidence="7">Methyltransferase family protein</fullName>
    </submittedName>
</protein>
<keyword evidence="2 7" id="KW-0808">Transferase</keyword>
<sequence>MTDTQSEQPKLEDIFPLFFGHAYSQVVTTAVRLGVLDQLTDGAKSAHDIAVATETHPPSLHRLLRALAALGVLTDSGDDLFELTGLGVLFCKDTPTPVHGAALMCGDPTLWQAWGALEEAVRHGDTGFHHAFGEVIWDHLRHNQRLASRIYGTMKVTTSMLAPAVLVHYDFSPFKTIVDIGGGDGSLLATVLAGTEHARGTVYDIEPALRQTRDVLTNAGVADRCDVRVGDFFESVPGGADAYLLKHILHDWDDEASVRILRNCAEAVDPGGKVLVLTSVVPDRGSVTDPMELKVLAMSDMEMMAFHSGRERTVDEFRKLFTDAGLRLGEVVSIPEHPNFHVIEALPA</sequence>
<dbReference type="Gene3D" id="1.10.287.1350">
    <property type="match status" value="1"/>
</dbReference>
<keyword evidence="1 7" id="KW-0489">Methyltransferase</keyword>
<dbReference type="Pfam" id="PF00891">
    <property type="entry name" value="Methyltransf_2"/>
    <property type="match status" value="1"/>
</dbReference>
<dbReference type="AlphaFoldDB" id="A0A495JSE8"/>